<dbReference type="RefSeq" id="WP_008788913.1">
    <property type="nucleotide sequence ID" value="NZ_AKCB01000001.1"/>
</dbReference>
<gene>
    <name evidence="3" type="ORF">HMPREF9488_01811</name>
</gene>
<protein>
    <submittedName>
        <fullName evidence="3">Transcription antiterminator</fullName>
    </submittedName>
</protein>
<dbReference type="PROSITE" id="PS51372">
    <property type="entry name" value="PRD_2"/>
    <property type="match status" value="2"/>
</dbReference>
<dbReference type="GeneID" id="78229762"/>
<proteinExistence type="predicted"/>
<evidence type="ECO:0000313" key="4">
    <source>
        <dbReference type="Proteomes" id="UP000003157"/>
    </source>
</evidence>
<dbReference type="Proteomes" id="UP000003157">
    <property type="component" value="Unassembled WGS sequence"/>
</dbReference>
<evidence type="ECO:0000313" key="3">
    <source>
        <dbReference type="EMBL" id="EFW04922.1"/>
    </source>
</evidence>
<keyword evidence="4" id="KW-1185">Reference proteome</keyword>
<dbReference type="SUPFAM" id="SSF63520">
    <property type="entry name" value="PTS-regulatory domain, PRD"/>
    <property type="match status" value="2"/>
</dbReference>
<dbReference type="eggNOG" id="COG3711">
    <property type="taxonomic scope" value="Bacteria"/>
</dbReference>
<evidence type="ECO:0000259" key="2">
    <source>
        <dbReference type="PROSITE" id="PS51372"/>
    </source>
</evidence>
<dbReference type="GO" id="GO:0003723">
    <property type="term" value="F:RNA binding"/>
    <property type="evidence" value="ECO:0007669"/>
    <property type="project" value="InterPro"/>
</dbReference>
<sequence length="277" mass="33149">MKVSQILNNNVAVVKRGSQEVIVYSKGISFKKRPGDSIELSEIDKTYVLDSHDKLEHFSYLLTNTKEEYLQIVNQVIDYGETLLEEKMSDYLYLTLLDHVDFTIKRMKKGQFMRSPLSYEVKKFYPKHYQIGIYGIKLIKEKLKLDCPEDEAVAITLHFINIQTHNNMEESMLIMDTVKDLLAIIKYHFHTTFDEDSMNYMRLVTHIQYFAQRLVHKDFFVETDNELYNHIYKMYPQSYHCVQKMKQYVYKVFQCELSQDEEAYLILHIHRVTYRDK</sequence>
<dbReference type="EMBL" id="ADKX01000032">
    <property type="protein sequence ID" value="EFW04922.1"/>
    <property type="molecule type" value="Genomic_DNA"/>
</dbReference>
<reference evidence="3 4" key="1">
    <citation type="submission" date="2010-12" db="EMBL/GenBank/DDBJ databases">
        <title>The Genome Sequence of Coprobacillus sp. strain 29_1.</title>
        <authorList>
            <consortium name="The Broad Institute Genome Sequencing Platform"/>
            <person name="Earl A."/>
            <person name="Ward D."/>
            <person name="Feldgarden M."/>
            <person name="Gevers D."/>
            <person name="Daigneault M."/>
            <person name="Sibley C.D."/>
            <person name="White A."/>
            <person name="Strauss J."/>
            <person name="Allen-Vercoe E."/>
            <person name="Young S.K."/>
            <person name="Zeng Q."/>
            <person name="Gargeya S."/>
            <person name="Fitzgerald M."/>
            <person name="Haas B."/>
            <person name="Abouelleil A."/>
            <person name="Alvarado L."/>
            <person name="Arachchi H.M."/>
            <person name="Berlin A."/>
            <person name="Brown A."/>
            <person name="Chapman S.B."/>
            <person name="Chen Z."/>
            <person name="Dunbar C."/>
            <person name="Freedman E."/>
            <person name="Gearin G."/>
            <person name="Gellesch M."/>
            <person name="Goldberg J."/>
            <person name="Griggs A."/>
            <person name="Gujja S."/>
            <person name="Heilman E."/>
            <person name="Heiman D."/>
            <person name="Howarth C."/>
            <person name="Larson L."/>
            <person name="Lui A."/>
            <person name="MacDonald P.J.P."/>
            <person name="Mehta T."/>
            <person name="Montmayeur A."/>
            <person name="Murphy C."/>
            <person name="Neiman D."/>
            <person name="Pearson M."/>
            <person name="Priest M."/>
            <person name="Roberts A."/>
            <person name="Saif S."/>
            <person name="Shea T."/>
            <person name="Shenoy N."/>
            <person name="Sisk P."/>
            <person name="Stolte C."/>
            <person name="Sykes S."/>
            <person name="White J."/>
            <person name="Yandava C."/>
            <person name="Nusbaum C."/>
            <person name="Birren B."/>
        </authorList>
    </citation>
    <scope>NUCLEOTIDE SEQUENCE [LARGE SCALE GENOMIC DNA]</scope>
    <source>
        <strain evidence="3 4">29_1</strain>
    </source>
</reference>
<feature type="domain" description="PRD" evidence="2">
    <location>
        <begin position="169"/>
        <end position="277"/>
    </location>
</feature>
<dbReference type="AlphaFoldDB" id="E7GAM1"/>
<dbReference type="PANTHER" id="PTHR30185:SF15">
    <property type="entry name" value="CRYPTIC BETA-GLUCOSIDE BGL OPERON ANTITERMINATOR"/>
    <property type="match status" value="1"/>
</dbReference>
<dbReference type="GO" id="GO:0006355">
    <property type="term" value="P:regulation of DNA-templated transcription"/>
    <property type="evidence" value="ECO:0007669"/>
    <property type="project" value="InterPro"/>
</dbReference>
<feature type="domain" description="PRD" evidence="2">
    <location>
        <begin position="64"/>
        <end position="168"/>
    </location>
</feature>
<dbReference type="InterPro" id="IPR050661">
    <property type="entry name" value="BglG_antiterminators"/>
</dbReference>
<dbReference type="HOGENOM" id="CLU_078802_0_0_9"/>
<dbReference type="PANTHER" id="PTHR30185">
    <property type="entry name" value="CRYPTIC BETA-GLUCOSIDE BGL OPERON ANTITERMINATOR"/>
    <property type="match status" value="1"/>
</dbReference>
<dbReference type="SMART" id="SM01061">
    <property type="entry name" value="CAT_RBD"/>
    <property type="match status" value="1"/>
</dbReference>
<evidence type="ECO:0000256" key="1">
    <source>
        <dbReference type="ARBA" id="ARBA00022737"/>
    </source>
</evidence>
<name>E7GAM1_9FIRM</name>
<keyword evidence="1" id="KW-0677">Repeat</keyword>
<dbReference type="InterPro" id="IPR004341">
    <property type="entry name" value="CAT_RNA-bd_dom"/>
</dbReference>
<dbReference type="Gene3D" id="1.10.1790.10">
    <property type="entry name" value="PRD domain"/>
    <property type="match status" value="2"/>
</dbReference>
<dbReference type="InterPro" id="IPR011608">
    <property type="entry name" value="PRD"/>
</dbReference>
<dbReference type="InterPro" id="IPR036650">
    <property type="entry name" value="CAT_RNA-bd_dom_sf"/>
</dbReference>
<accession>E7GAM1</accession>
<comment type="caution">
    <text evidence="3">The sequence shown here is derived from an EMBL/GenBank/DDBJ whole genome shotgun (WGS) entry which is preliminary data.</text>
</comment>
<organism evidence="3 4">
    <name type="scientific">Coprobacillus cateniformis</name>
    <dbReference type="NCBI Taxonomy" id="100884"/>
    <lineage>
        <taxon>Bacteria</taxon>
        <taxon>Bacillati</taxon>
        <taxon>Bacillota</taxon>
        <taxon>Erysipelotrichia</taxon>
        <taxon>Erysipelotrichales</taxon>
        <taxon>Coprobacillaceae</taxon>
        <taxon>Coprobacillus</taxon>
    </lineage>
</organism>
<dbReference type="Gene3D" id="2.30.24.10">
    <property type="entry name" value="CAT RNA-binding domain"/>
    <property type="match status" value="1"/>
</dbReference>
<dbReference type="SUPFAM" id="SSF50151">
    <property type="entry name" value="SacY-like RNA-binding domain"/>
    <property type="match status" value="1"/>
</dbReference>
<dbReference type="STRING" id="100884.GCA_000269565_01907"/>
<dbReference type="Pfam" id="PF03123">
    <property type="entry name" value="CAT_RBD"/>
    <property type="match status" value="1"/>
</dbReference>
<dbReference type="OrthoDB" id="9813552at2"/>
<dbReference type="InterPro" id="IPR036634">
    <property type="entry name" value="PRD_sf"/>
</dbReference>
<dbReference type="Pfam" id="PF00874">
    <property type="entry name" value="PRD"/>
    <property type="match status" value="2"/>
</dbReference>